<dbReference type="InterPro" id="IPR010691">
    <property type="entry name" value="WzyE"/>
</dbReference>
<keyword evidence="2 6" id="KW-0997">Cell inner membrane</keyword>
<feature type="transmembrane region" description="Helical" evidence="6">
    <location>
        <begin position="408"/>
        <end position="429"/>
    </location>
</feature>
<gene>
    <name evidence="6 7" type="primary">wzyE</name>
    <name evidence="8" type="ORF">GTH23_15415</name>
    <name evidence="7" type="ORF">I4901_17295</name>
</gene>
<feature type="transmembrane region" description="Helical" evidence="6">
    <location>
        <begin position="181"/>
        <end position="200"/>
    </location>
</feature>
<feature type="transmembrane region" description="Helical" evidence="6">
    <location>
        <begin position="110"/>
        <end position="132"/>
    </location>
</feature>
<feature type="transmembrane region" description="Helical" evidence="6">
    <location>
        <begin position="6"/>
        <end position="25"/>
    </location>
</feature>
<dbReference type="AlphaFoldDB" id="A0A6I6FTE1"/>
<keyword evidence="1 6" id="KW-1003">Cell membrane</keyword>
<feature type="transmembrane region" description="Helical" evidence="6">
    <location>
        <begin position="336"/>
        <end position="360"/>
    </location>
</feature>
<dbReference type="NCBIfam" id="NF002820">
    <property type="entry name" value="PRK02975.1"/>
    <property type="match status" value="1"/>
</dbReference>
<evidence type="ECO:0000313" key="9">
    <source>
        <dbReference type="Proteomes" id="UP000501338"/>
    </source>
</evidence>
<evidence type="ECO:0000313" key="8">
    <source>
        <dbReference type="EMBL" id="QIF91327.1"/>
    </source>
</evidence>
<feature type="transmembrane region" description="Helical" evidence="6">
    <location>
        <begin position="71"/>
        <end position="89"/>
    </location>
</feature>
<comment type="similarity">
    <text evidence="6">Belongs to the WzyE family.</text>
</comment>
<evidence type="ECO:0000313" key="7">
    <source>
        <dbReference type="EMBL" id="MBG2916124.1"/>
    </source>
</evidence>
<dbReference type="Pfam" id="PF06899">
    <property type="entry name" value="WzyE"/>
    <property type="match status" value="1"/>
</dbReference>
<dbReference type="RefSeq" id="WP_075674233.1">
    <property type="nucleotide sequence ID" value="NZ_CP045008.1"/>
</dbReference>
<dbReference type="GeneID" id="57331374"/>
<reference evidence="8 9" key="1">
    <citation type="submission" date="2020-01" db="EMBL/GenBank/DDBJ databases">
        <title>The genomic epidemiology of tigecycline resistance gene tet(X) variants in a swine farm in China.</title>
        <authorList>
            <person name="Peng K."/>
            <person name="Li R."/>
        </authorList>
    </citation>
    <scope>NUCLEOTIDE SEQUENCE [LARGE SCALE GENOMIC DNA]</scope>
    <source>
        <strain evidence="8 9">ZF1</strain>
    </source>
</reference>
<comment type="caution">
    <text evidence="6">Lacks conserved residue(s) required for the propagation of feature annotation.</text>
</comment>
<dbReference type="HAMAP" id="MF_01003">
    <property type="entry name" value="WzyE"/>
    <property type="match status" value="1"/>
</dbReference>
<keyword evidence="4 6" id="KW-1133">Transmembrane helix</keyword>
<evidence type="ECO:0000256" key="6">
    <source>
        <dbReference type="HAMAP-Rule" id="MF_01003"/>
    </source>
</evidence>
<feature type="transmembrane region" description="Helical" evidence="6">
    <location>
        <begin position="152"/>
        <end position="174"/>
    </location>
</feature>
<comment type="subunit">
    <text evidence="6">Probably part of a complex composed of WzxE, WzyE and WzzE.</text>
</comment>
<sequence length="455" mass="52215">MTLAELGGLALVYFISLSFILLLTYQEFRRVRFNFNVFFSMLYLLTFYFGFPLTCMLVFQFDVAVVPVDSLLYALLASTSFYAIYYVTYKVRLRKAVDGPSRSLFTMNRVETNLTWILLALIAFVTVGIFFLQNGFLLFKLKTYSQIFSSQVSGVALKRFFYFFIPAMLVVYFLKPTQQRWIFFLCATVGFGILTYIIVGGTRANIIIAFALFLFIGIVRGWITLWMLVAAGVMSIVGMFWLALKRYGLDVSGAEAFYTFLYLTRDTFSPWENLALLLNNYDKIEFQGLAPIIRDFYVFIPSWVWPERPDVVLNSANYFTWEVLNYHAGLAISPTLIGSLVVMGGIAFIPLGAIVVGLIIKWFDWLYQQGLNESNRYKSAILQAFCFGAIFNMIVLAREGVDSFVSRVVFFCLIFGLCLVVAKLLYWLFESAGLVRNYVTRQIQSEPRCLEKKEK</sequence>
<dbReference type="Proteomes" id="UP000612266">
    <property type="component" value="Unassembled WGS sequence"/>
</dbReference>
<evidence type="ECO:0000256" key="4">
    <source>
        <dbReference type="ARBA" id="ARBA00022989"/>
    </source>
</evidence>
<dbReference type="Proteomes" id="UP000501338">
    <property type="component" value="Chromosome"/>
</dbReference>
<protein>
    <recommendedName>
        <fullName evidence="6">Probable ECA polymerase</fullName>
    </recommendedName>
</protein>
<evidence type="ECO:0000256" key="2">
    <source>
        <dbReference type="ARBA" id="ARBA00022519"/>
    </source>
</evidence>
<evidence type="ECO:0000313" key="10">
    <source>
        <dbReference type="Proteomes" id="UP000612266"/>
    </source>
</evidence>
<evidence type="ECO:0000256" key="1">
    <source>
        <dbReference type="ARBA" id="ARBA00022475"/>
    </source>
</evidence>
<dbReference type="GO" id="GO:0009246">
    <property type="term" value="P:enterobacterial common antigen biosynthetic process"/>
    <property type="evidence" value="ECO:0007669"/>
    <property type="project" value="UniProtKB-UniRule"/>
</dbReference>
<dbReference type="UniPathway" id="UPA00566"/>
<evidence type="ECO:0000256" key="5">
    <source>
        <dbReference type="ARBA" id="ARBA00023136"/>
    </source>
</evidence>
<dbReference type="EMBL" id="JADSJR010000033">
    <property type="protein sequence ID" value="MBG2916124.1"/>
    <property type="molecule type" value="Genomic_DNA"/>
</dbReference>
<keyword evidence="5 6" id="KW-0472">Membrane</keyword>
<feature type="transmembrane region" description="Helical" evidence="6">
    <location>
        <begin position="206"/>
        <end position="237"/>
    </location>
</feature>
<comment type="subcellular location">
    <subcellularLocation>
        <location evidence="6">Cell inner membrane</location>
        <topology evidence="6">Multi-pass membrane protein</topology>
    </subcellularLocation>
</comment>
<reference evidence="7" key="2">
    <citation type="submission" date="2020-11" db="EMBL/GenBank/DDBJ databases">
        <title>Enhanced detection system for hospital associated transmission using whole genome sequencing surveillance.</title>
        <authorList>
            <person name="Harrison L.H."/>
            <person name="Van Tyne D."/>
            <person name="Marsh J.W."/>
            <person name="Griffith M.P."/>
            <person name="Snyder D.J."/>
            <person name="Cooper V.S."/>
            <person name="Mustapha M."/>
        </authorList>
    </citation>
    <scope>NUCLEOTIDE SEQUENCE</scope>
    <source>
        <strain evidence="7">PR00070</strain>
    </source>
</reference>
<evidence type="ECO:0000256" key="3">
    <source>
        <dbReference type="ARBA" id="ARBA00022692"/>
    </source>
</evidence>
<dbReference type="EMBL" id="CP047340">
    <property type="protein sequence ID" value="QIF91327.1"/>
    <property type="molecule type" value="Genomic_DNA"/>
</dbReference>
<comment type="pathway">
    <text evidence="6">Bacterial outer membrane biogenesis; enterobacterial common antigen biosynthesis.</text>
</comment>
<feature type="transmembrane region" description="Helical" evidence="6">
    <location>
        <begin position="380"/>
        <end position="396"/>
    </location>
</feature>
<proteinExistence type="inferred from homology"/>
<name>A0A6I6FTE1_9GAMM</name>
<accession>A0A6I6FTE1</accession>
<keyword evidence="9" id="KW-1185">Reference proteome</keyword>
<comment type="function">
    <text evidence="6">Probably involved in the polymerization of enterobacterial common antigen (ECA) trisaccharide repeat units.</text>
</comment>
<dbReference type="GO" id="GO:0005886">
    <property type="term" value="C:plasma membrane"/>
    <property type="evidence" value="ECO:0007669"/>
    <property type="project" value="UniProtKB-SubCell"/>
</dbReference>
<keyword evidence="3 6" id="KW-0812">Transmembrane</keyword>
<organism evidence="7 10">
    <name type="scientific">Proteus terrae subsp. cibarius</name>
    <dbReference type="NCBI Taxonomy" id="626774"/>
    <lineage>
        <taxon>Bacteria</taxon>
        <taxon>Pseudomonadati</taxon>
        <taxon>Pseudomonadota</taxon>
        <taxon>Gammaproteobacteria</taxon>
        <taxon>Enterobacterales</taxon>
        <taxon>Morganellaceae</taxon>
        <taxon>Proteus</taxon>
    </lineage>
</organism>
<feature type="transmembrane region" description="Helical" evidence="6">
    <location>
        <begin position="37"/>
        <end position="59"/>
    </location>
</feature>